<feature type="compositionally biased region" description="Low complexity" evidence="6">
    <location>
        <begin position="744"/>
        <end position="755"/>
    </location>
</feature>
<evidence type="ECO:0000256" key="3">
    <source>
        <dbReference type="ARBA" id="ARBA00022833"/>
    </source>
</evidence>
<feature type="region of interest" description="Disordered" evidence="6">
    <location>
        <begin position="503"/>
        <end position="602"/>
    </location>
</feature>
<feature type="region of interest" description="Disordered" evidence="6">
    <location>
        <begin position="342"/>
        <end position="370"/>
    </location>
</feature>
<evidence type="ECO:0000313" key="9">
    <source>
        <dbReference type="Proteomes" id="UP000078113"/>
    </source>
</evidence>
<gene>
    <name evidence="8" type="ORF">A4X09_0g2455</name>
</gene>
<dbReference type="InterPro" id="IPR001781">
    <property type="entry name" value="Znf_LIM"/>
</dbReference>
<feature type="compositionally biased region" description="Polar residues" evidence="6">
    <location>
        <begin position="356"/>
        <end position="370"/>
    </location>
</feature>
<feature type="compositionally biased region" description="Low complexity" evidence="6">
    <location>
        <begin position="1011"/>
        <end position="1020"/>
    </location>
</feature>
<feature type="region of interest" description="Disordered" evidence="6">
    <location>
        <begin position="1002"/>
        <end position="1029"/>
    </location>
</feature>
<evidence type="ECO:0000256" key="5">
    <source>
        <dbReference type="PROSITE-ProRule" id="PRU00125"/>
    </source>
</evidence>
<evidence type="ECO:0000256" key="1">
    <source>
        <dbReference type="ARBA" id="ARBA00022723"/>
    </source>
</evidence>
<feature type="compositionally biased region" description="Low complexity" evidence="6">
    <location>
        <begin position="94"/>
        <end position="129"/>
    </location>
</feature>
<evidence type="ECO:0000259" key="7">
    <source>
        <dbReference type="PROSITE" id="PS50023"/>
    </source>
</evidence>
<feature type="region of interest" description="Disordered" evidence="6">
    <location>
        <begin position="825"/>
        <end position="844"/>
    </location>
</feature>
<feature type="region of interest" description="Disordered" evidence="6">
    <location>
        <begin position="683"/>
        <end position="731"/>
    </location>
</feature>
<evidence type="ECO:0000256" key="6">
    <source>
        <dbReference type="SAM" id="MobiDB-lite"/>
    </source>
</evidence>
<evidence type="ECO:0000256" key="2">
    <source>
        <dbReference type="ARBA" id="ARBA00022737"/>
    </source>
</evidence>
<keyword evidence="1 5" id="KW-0479">Metal-binding</keyword>
<feature type="region of interest" description="Disordered" evidence="6">
    <location>
        <begin position="446"/>
        <end position="491"/>
    </location>
</feature>
<dbReference type="CDD" id="cd08368">
    <property type="entry name" value="LIM"/>
    <property type="match status" value="1"/>
</dbReference>
<proteinExistence type="predicted"/>
<keyword evidence="2" id="KW-0677">Repeat</keyword>
<dbReference type="Proteomes" id="UP000078113">
    <property type="component" value="Unassembled WGS sequence"/>
</dbReference>
<accession>A0A8X7T6H9</accession>
<comment type="caution">
    <text evidence="8">The sequence shown here is derived from an EMBL/GenBank/DDBJ whole genome shotgun (WGS) entry which is preliminary data.</text>
</comment>
<protein>
    <recommendedName>
        <fullName evidence="7">LIM zinc-binding domain-containing protein</fullName>
    </recommendedName>
</protein>
<feature type="compositionally biased region" description="Low complexity" evidence="6">
    <location>
        <begin position="54"/>
        <end position="68"/>
    </location>
</feature>
<keyword evidence="4 5" id="KW-0440">LIM domain</keyword>
<dbReference type="PANTHER" id="PTHR24205:SF16">
    <property type="entry name" value="GH01042P-RELATED"/>
    <property type="match status" value="1"/>
</dbReference>
<sequence length="1029" mass="105639">MTATRTPPFLTPDELRKAQADNRSSKADPWTSRYVRGSLSSLAPPEGGSGQGSGSSRASSRSPSPAAETIKSTLASNRGLGSAMPSSINRDLRSSNASSLSGASSRSSISSGRTSTSSTATVSPPSVAADLSVGSDYTSPTLEGSDGTLSKVVGSLIDPVHSRQTWACSGCGVVFARDSTIYASPANQNQGGNVVDEQGTKMLRDKKGSAYFCRPCYTDRFSIGTCKNLDCGKPVLGSTKEDGKFVKAGEAIWHGRCWRCTLCSRGGGSPPLGDGEPIMVGMDGQPTCEDCFGKKRPTVTSAAARTAAATVQRDGTITKTRPHSTTLVSSTPGSKQTFSVGGANSAAAGAAHDTRPTSQAMGPPLTSLNRGETIKARPQSLDLTPRPGFARGFSGASMNRFAQNGQGSGTVAELSKRFGSTTATSPRLNLNAFTTPTMSQGLFSASSSTTIAPSSPAMVTTPTMERCPTPKLTRNNSITGSPPKPRPLTASFSAEKGFNLASFNAAGRGGEGAIRRSDSRSRSVSPVKRYAHLPPAEDDDNYKAGLGVGEFGTSGDTQPQRTVADVPTGGRASPAKSESSSRRSSPERRTEMEEKEADGQDDAMRCVICGQGAFDGPNQTSDDAVLVTLKQGVQLHAECLQCSICSDVIDPQKTFIRLDDPIYAELAPSLGAFAHPSCAPSVTIQRPAPAAPRESESRARSVDLSDDEEHPTHQRAPRPSQETQPPPSSVAANKTILDFSTNSAAASARQLAPSATKRSGLPNGGVSMRTPGLPGASTTDRWDHHSSDANLRRFQPSAGAAPPTRSSLNVTTRGVPSYMAAAAATTADQQRGGNASGPGLASQRNPAAGIFARRMAEISSKTNQMGGGGGGGDAGGLLNGGSAVGGPARLGGMPTCAGCNTKLSMLESVPGPRGTSWHRACLVCGGDRSDSSNSTSSTTGGKVLNANAPRRINVGTTLGPAAAAVVVCGKKLDSGAKVNVEGRVRCRDCYDREVANRRRAAAVAGGGGTTGTSSAVAAGGQAPSGLPAC</sequence>
<dbReference type="Gene3D" id="2.10.110.10">
    <property type="entry name" value="Cysteine Rich Protein"/>
    <property type="match status" value="2"/>
</dbReference>
<dbReference type="PROSITE" id="PS50023">
    <property type="entry name" value="LIM_DOMAIN_2"/>
    <property type="match status" value="1"/>
</dbReference>
<dbReference type="AlphaFoldDB" id="A0A8X7T6H9"/>
<feature type="compositionally biased region" description="Low complexity" evidence="6">
    <location>
        <begin position="446"/>
        <end position="457"/>
    </location>
</feature>
<dbReference type="GO" id="GO:0005634">
    <property type="term" value="C:nucleus"/>
    <property type="evidence" value="ECO:0007669"/>
    <property type="project" value="TreeGrafter"/>
</dbReference>
<dbReference type="SMART" id="SM00132">
    <property type="entry name" value="LIM"/>
    <property type="match status" value="2"/>
</dbReference>
<evidence type="ECO:0000256" key="4">
    <source>
        <dbReference type="ARBA" id="ARBA00023038"/>
    </source>
</evidence>
<dbReference type="EMBL" id="LWDG02000073">
    <property type="protein sequence ID" value="KAE8269893.1"/>
    <property type="molecule type" value="Genomic_DNA"/>
</dbReference>
<feature type="compositionally biased region" description="Low complexity" evidence="6">
    <location>
        <begin position="342"/>
        <end position="351"/>
    </location>
</feature>
<reference evidence="8" key="2">
    <citation type="journal article" date="2019" name="IMA Fungus">
        <title>Genome sequencing and comparison of five Tilletia species to identify candidate genes for the detection of regulated species infecting wheat.</title>
        <authorList>
            <person name="Nguyen H.D.T."/>
            <person name="Sultana T."/>
            <person name="Kesanakurti P."/>
            <person name="Hambleton S."/>
        </authorList>
    </citation>
    <scope>NUCLEOTIDE SEQUENCE</scope>
    <source>
        <strain evidence="8">DAOMC 236422</strain>
    </source>
</reference>
<feature type="region of interest" description="Disordered" evidence="6">
    <location>
        <begin position="1"/>
        <end position="129"/>
    </location>
</feature>
<feature type="compositionally biased region" description="Basic and acidic residues" evidence="6">
    <location>
        <begin position="579"/>
        <end position="592"/>
    </location>
</feature>
<keyword evidence="9" id="KW-1185">Reference proteome</keyword>
<feature type="domain" description="LIM zinc-binding" evidence="7">
    <location>
        <begin position="226"/>
        <end position="298"/>
    </location>
</feature>
<dbReference type="GO" id="GO:0003712">
    <property type="term" value="F:transcription coregulator activity"/>
    <property type="evidence" value="ECO:0007669"/>
    <property type="project" value="TreeGrafter"/>
</dbReference>
<evidence type="ECO:0000313" key="8">
    <source>
        <dbReference type="EMBL" id="KAE8269893.1"/>
    </source>
</evidence>
<feature type="compositionally biased region" description="Basic and acidic residues" evidence="6">
    <location>
        <begin position="693"/>
        <end position="703"/>
    </location>
</feature>
<feature type="compositionally biased region" description="Basic and acidic residues" evidence="6">
    <location>
        <begin position="13"/>
        <end position="26"/>
    </location>
</feature>
<dbReference type="PANTHER" id="PTHR24205">
    <property type="entry name" value="FOUR AND A HALF LIM DOMAINS PROTEIN"/>
    <property type="match status" value="1"/>
</dbReference>
<name>A0A8X7T6H9_9BASI</name>
<reference evidence="8" key="1">
    <citation type="submission" date="2016-04" db="EMBL/GenBank/DDBJ databases">
        <authorList>
            <person name="Nguyen H.D."/>
            <person name="Samba Siva P."/>
            <person name="Cullis J."/>
            <person name="Levesque C.A."/>
            <person name="Hambleton S."/>
        </authorList>
    </citation>
    <scope>NUCLEOTIDE SEQUENCE</scope>
    <source>
        <strain evidence="8">DAOMC 236422</strain>
    </source>
</reference>
<keyword evidence="3 5" id="KW-0862">Zinc</keyword>
<organism evidence="8 9">
    <name type="scientific">Tilletia walkeri</name>
    <dbReference type="NCBI Taxonomy" id="117179"/>
    <lineage>
        <taxon>Eukaryota</taxon>
        <taxon>Fungi</taxon>
        <taxon>Dikarya</taxon>
        <taxon>Basidiomycota</taxon>
        <taxon>Ustilaginomycotina</taxon>
        <taxon>Exobasidiomycetes</taxon>
        <taxon>Tilletiales</taxon>
        <taxon>Tilletiaceae</taxon>
        <taxon>Tilletia</taxon>
    </lineage>
</organism>
<feature type="region of interest" description="Disordered" evidence="6">
    <location>
        <begin position="744"/>
        <end position="785"/>
    </location>
</feature>
<dbReference type="GO" id="GO:0030695">
    <property type="term" value="F:GTPase regulator activity"/>
    <property type="evidence" value="ECO:0007669"/>
    <property type="project" value="UniProtKB-ARBA"/>
</dbReference>
<dbReference type="GO" id="GO:0046872">
    <property type="term" value="F:metal ion binding"/>
    <property type="evidence" value="ECO:0007669"/>
    <property type="project" value="UniProtKB-KW"/>
</dbReference>